<reference evidence="1 2" key="1">
    <citation type="journal article" date="2023" name="Science">
        <title>Complex scaffold remodeling in plant triterpene biosynthesis.</title>
        <authorList>
            <person name="De La Pena R."/>
            <person name="Hodgson H."/>
            <person name="Liu J.C."/>
            <person name="Stephenson M.J."/>
            <person name="Martin A.C."/>
            <person name="Owen C."/>
            <person name="Harkess A."/>
            <person name="Leebens-Mack J."/>
            <person name="Jimenez L.E."/>
            <person name="Osbourn A."/>
            <person name="Sattely E.S."/>
        </authorList>
    </citation>
    <scope>NUCLEOTIDE SEQUENCE [LARGE SCALE GENOMIC DNA]</scope>
    <source>
        <strain evidence="2">cv. JPN11</strain>
        <tissue evidence="1">Leaf</tissue>
    </source>
</reference>
<keyword evidence="2" id="KW-1185">Reference proteome</keyword>
<organism evidence="1 2">
    <name type="scientific">Melia azedarach</name>
    <name type="common">Chinaberry tree</name>
    <dbReference type="NCBI Taxonomy" id="155640"/>
    <lineage>
        <taxon>Eukaryota</taxon>
        <taxon>Viridiplantae</taxon>
        <taxon>Streptophyta</taxon>
        <taxon>Embryophyta</taxon>
        <taxon>Tracheophyta</taxon>
        <taxon>Spermatophyta</taxon>
        <taxon>Magnoliopsida</taxon>
        <taxon>eudicotyledons</taxon>
        <taxon>Gunneridae</taxon>
        <taxon>Pentapetalae</taxon>
        <taxon>rosids</taxon>
        <taxon>malvids</taxon>
        <taxon>Sapindales</taxon>
        <taxon>Meliaceae</taxon>
        <taxon>Melia</taxon>
    </lineage>
</organism>
<protein>
    <submittedName>
        <fullName evidence="1">Heat shock transcription factor</fullName>
    </submittedName>
</protein>
<name>A0ACC1Z379_MELAZ</name>
<comment type="caution">
    <text evidence="1">The sequence shown here is derived from an EMBL/GenBank/DDBJ whole genome shotgun (WGS) entry which is preliminary data.</text>
</comment>
<sequence>MDESQGQGSSNAPAPFLTKTYEMVDDPITNSLVSWSQSGCSFIVWSPPDFARDLLPKYFKHNNFSSFVRQLNTYGFRKIDPDQWEFANEEFIRGQTHLLKNIYRRKPVHSHSTQNHCSNPLTETERNEFQGKIERLRGENRLLQLELRRRETENQGFEFQVQTLRERLKYLEHRQMQLMSFVSQLLKKPGFSSALMQRTQVQNKKRRLLMPDYSGDVSFADKNWSLSDDSKPNRDEVSSPILKLERIDKLESSVNFWTCFLYGIDVAFSQEEYDFGVLQPISEVTDTEEGVSSEPSSPISNLSSPQSMDIHSSSPKLAASENHTGGVAEDEASRKEVAESANSSYKIGVNDIFWEQFLTETPAASTNTQEENQQESESGDVEIKPADTKNFWWSTNNLDNLTRNFGKLTSAG</sequence>
<gene>
    <name evidence="1" type="ORF">OWV82_003025</name>
</gene>
<keyword evidence="1" id="KW-0346">Stress response</keyword>
<proteinExistence type="predicted"/>
<dbReference type="EMBL" id="CM051394">
    <property type="protein sequence ID" value="KAJ4730387.1"/>
    <property type="molecule type" value="Genomic_DNA"/>
</dbReference>
<dbReference type="Proteomes" id="UP001164539">
    <property type="component" value="Chromosome 1"/>
</dbReference>
<evidence type="ECO:0000313" key="1">
    <source>
        <dbReference type="EMBL" id="KAJ4730387.1"/>
    </source>
</evidence>
<accession>A0ACC1Z379</accession>
<evidence type="ECO:0000313" key="2">
    <source>
        <dbReference type="Proteomes" id="UP001164539"/>
    </source>
</evidence>